<dbReference type="RefSeq" id="WP_147342676.1">
    <property type="nucleotide sequence ID" value="NZ_JAJEQF010000030.1"/>
</dbReference>
<keyword evidence="2" id="KW-1185">Reference proteome</keyword>
<evidence type="ECO:0000313" key="2">
    <source>
        <dbReference type="Proteomes" id="UP001199355"/>
    </source>
</evidence>
<dbReference type="Proteomes" id="UP001199355">
    <property type="component" value="Unassembled WGS sequence"/>
</dbReference>
<gene>
    <name evidence="1" type="ORF">LKD45_11105</name>
</gene>
<evidence type="ECO:0008006" key="3">
    <source>
        <dbReference type="Google" id="ProtNLM"/>
    </source>
</evidence>
<evidence type="ECO:0000313" key="1">
    <source>
        <dbReference type="EMBL" id="MCC2168228.1"/>
    </source>
</evidence>
<dbReference type="AlphaFoldDB" id="A0AAE3DNX4"/>
<reference evidence="1 2" key="1">
    <citation type="submission" date="2021-10" db="EMBL/GenBank/DDBJ databases">
        <title>Anaerobic single-cell dispensing facilitates the cultivation of human gut bacteria.</title>
        <authorList>
            <person name="Afrizal A."/>
        </authorList>
    </citation>
    <scope>NUCLEOTIDE SEQUENCE [LARGE SCALE GENOMIC DNA]</scope>
    <source>
        <strain evidence="1 2">CLA-AA-H244</strain>
    </source>
</reference>
<proteinExistence type="predicted"/>
<name>A0AAE3DNX4_9FIRM</name>
<comment type="caution">
    <text evidence="1">The sequence shown here is derived from an EMBL/GenBank/DDBJ whole genome shotgun (WGS) entry which is preliminary data.</text>
</comment>
<organism evidence="1 2">
    <name type="scientific">Gallintestinimicrobium propionicum</name>
    <dbReference type="NCBI Taxonomy" id="2981770"/>
    <lineage>
        <taxon>Bacteria</taxon>
        <taxon>Bacillati</taxon>
        <taxon>Bacillota</taxon>
        <taxon>Clostridia</taxon>
        <taxon>Lachnospirales</taxon>
        <taxon>Lachnospiraceae</taxon>
        <taxon>Gallintestinimicrobium</taxon>
    </lineage>
</organism>
<sequence length="143" mass="16255">MKNDDIELLREVQRNAEMGMHALEVINPKVYDDSMALMLARESFKYGELHDRARAVLLSKNQTPDPVNKVKQLMLTASIQGNTLLNSTTSHMAEMLIRGSSMGMTSLWKAMNRNEKADGQALELAGELLDFEENNIRELKRYL</sequence>
<accession>A0AAE3DNX4</accession>
<protein>
    <recommendedName>
        <fullName evidence="3">DUF892 family protein</fullName>
    </recommendedName>
</protein>
<dbReference type="EMBL" id="JAJEQF010000030">
    <property type="protein sequence ID" value="MCC2168228.1"/>
    <property type="molecule type" value="Genomic_DNA"/>
</dbReference>